<dbReference type="Proteomes" id="UP000515180">
    <property type="component" value="Unplaced"/>
</dbReference>
<keyword evidence="3" id="KW-1185">Reference proteome</keyword>
<dbReference type="Pfam" id="PF14913">
    <property type="entry name" value="DPCD"/>
    <property type="match status" value="1"/>
</dbReference>
<proteinExistence type="inferred from homology"/>
<dbReference type="AlphaFoldDB" id="A0A6P3DX02"/>
<dbReference type="InterPro" id="IPR026224">
    <property type="entry name" value="DPCD"/>
</dbReference>
<evidence type="ECO:0000313" key="4">
    <source>
        <dbReference type="RefSeq" id="XP_003489607.1"/>
    </source>
</evidence>
<dbReference type="RefSeq" id="XP_003489607.1">
    <property type="nucleotide sequence ID" value="XM_003489559.4"/>
</dbReference>
<evidence type="ECO:0000313" key="3">
    <source>
        <dbReference type="Proteomes" id="UP000515180"/>
    </source>
</evidence>
<comment type="similarity">
    <text evidence="1">Belongs to the DPCD family.</text>
</comment>
<reference evidence="4" key="1">
    <citation type="submission" date="2025-08" db="UniProtKB">
        <authorList>
            <consortium name="RefSeq"/>
        </authorList>
    </citation>
    <scope>IDENTIFICATION</scope>
</reference>
<dbReference type="KEGG" id="bim:100744897"/>
<dbReference type="PRINTS" id="PR02065">
    <property type="entry name" value="PROTEINDPCD"/>
</dbReference>
<protein>
    <recommendedName>
        <fullName evidence="2">Protein DPCD</fullName>
    </recommendedName>
</protein>
<sequence length="206" mass="23982">MKYLPMAPEEWLRLIQNATKTAIIQDGKRKVHFLMEDGREMVEEYHLETNVLVRRAWKEKGKLGQDIGWKVEIGDPEPRQNNIEAYGIQESSSAPFITRRITKTALEWRIRNLPYPQNVYSVTAEDDNTITVRTINKKYFKKIIVPDLERAGLKVVQDRISFTHQYSTLIITYKKPPALLELEKKVLDEILQLKARKDGDVQCPTS</sequence>
<dbReference type="PANTHER" id="PTHR31921">
    <property type="entry name" value="PROTEIN DPCD"/>
    <property type="match status" value="1"/>
</dbReference>
<dbReference type="OrthoDB" id="10256139at2759"/>
<dbReference type="GeneID" id="100744897"/>
<accession>A0A6P3DX02</accession>
<dbReference type="PANTHER" id="PTHR31921:SF1">
    <property type="entry name" value="PROTEIN DPCD"/>
    <property type="match status" value="1"/>
</dbReference>
<organism evidence="3 4">
    <name type="scientific">Bombus impatiens</name>
    <name type="common">Bumblebee</name>
    <dbReference type="NCBI Taxonomy" id="132113"/>
    <lineage>
        <taxon>Eukaryota</taxon>
        <taxon>Metazoa</taxon>
        <taxon>Ecdysozoa</taxon>
        <taxon>Arthropoda</taxon>
        <taxon>Hexapoda</taxon>
        <taxon>Insecta</taxon>
        <taxon>Pterygota</taxon>
        <taxon>Neoptera</taxon>
        <taxon>Endopterygota</taxon>
        <taxon>Hymenoptera</taxon>
        <taxon>Apocrita</taxon>
        <taxon>Aculeata</taxon>
        <taxon>Apoidea</taxon>
        <taxon>Anthophila</taxon>
        <taxon>Apidae</taxon>
        <taxon>Bombus</taxon>
        <taxon>Pyrobombus</taxon>
    </lineage>
</organism>
<name>A0A6P3DX02_BOMIM</name>
<gene>
    <name evidence="4" type="primary">LOC100744897</name>
</gene>
<evidence type="ECO:0000256" key="2">
    <source>
        <dbReference type="ARBA" id="ARBA00020330"/>
    </source>
</evidence>
<evidence type="ECO:0000256" key="1">
    <source>
        <dbReference type="ARBA" id="ARBA00010597"/>
    </source>
</evidence>